<dbReference type="GO" id="GO:0030627">
    <property type="term" value="F:pre-mRNA 5'-splice site binding"/>
    <property type="evidence" value="ECO:0007669"/>
    <property type="project" value="TreeGrafter"/>
</dbReference>
<evidence type="ECO:0000256" key="9">
    <source>
        <dbReference type="ARBA" id="ARBA00080852"/>
    </source>
</evidence>
<dbReference type="KEGG" id="btab:109040876"/>
<dbReference type="Pfam" id="PF23241">
    <property type="entry name" value="HAT_PRP39_C"/>
    <property type="match status" value="1"/>
</dbReference>
<feature type="compositionally biased region" description="Basic and acidic residues" evidence="10">
    <location>
        <begin position="231"/>
        <end position="250"/>
    </location>
</feature>
<comment type="similarity">
    <text evidence="7">Belongs to the PRP39 family.</text>
</comment>
<feature type="compositionally biased region" description="Basic and acidic residues" evidence="10">
    <location>
        <begin position="127"/>
        <end position="136"/>
    </location>
</feature>
<feature type="compositionally biased region" description="Gly residues" evidence="10">
    <location>
        <begin position="962"/>
        <end position="977"/>
    </location>
</feature>
<feature type="compositionally biased region" description="Low complexity" evidence="10">
    <location>
        <begin position="854"/>
        <end position="875"/>
    </location>
</feature>
<dbReference type="AlphaFoldDB" id="A0A9P0AFF6"/>
<comment type="function">
    <text evidence="1">Involved in pre-mRNA splicing.</text>
</comment>
<evidence type="ECO:0000313" key="11">
    <source>
        <dbReference type="EMBL" id="CAH0391663.1"/>
    </source>
</evidence>
<evidence type="ECO:0000313" key="12">
    <source>
        <dbReference type="Proteomes" id="UP001152759"/>
    </source>
</evidence>
<dbReference type="FunFam" id="1.25.40.10:FF:000091">
    <property type="entry name" value="Pre-mRNA-processing factor 39"/>
    <property type="match status" value="1"/>
</dbReference>
<reference evidence="11" key="1">
    <citation type="submission" date="2021-12" db="EMBL/GenBank/DDBJ databases">
        <authorList>
            <person name="King R."/>
        </authorList>
    </citation>
    <scope>NUCLEOTIDE SEQUENCE</scope>
</reference>
<feature type="compositionally biased region" description="Basic residues" evidence="10">
    <location>
        <begin position="54"/>
        <end position="66"/>
    </location>
</feature>
<feature type="compositionally biased region" description="Pro residues" evidence="10">
    <location>
        <begin position="876"/>
        <end position="889"/>
    </location>
</feature>
<feature type="compositionally biased region" description="Basic and acidic residues" evidence="10">
    <location>
        <begin position="158"/>
        <end position="170"/>
    </location>
</feature>
<name>A0A9P0AFF6_BEMTA</name>
<sequence>MESEETDHVENNGVADPQEPTDDVSETNESEPITKTRASTRPKRNCTVESPTNQKKKGRGRGRGKKIPAAADNEVLKNDEQKSIDNGESQKESNAGEEPYDPHEVDDQFSDAAEPENKEEEQTTPEMKSEKVEDSVKSAATDEEEEDKTTLENMIVIDECKPSADAVKAEEEPDTEMVSEDELSEDKSMENVSDDELPATAQPLPETEDLSEDELTVDKKKKVISDSPTPDIKKTSPKETTSDNQIDKKSSSSVSSTSDRKRKKADSSDSSSKGTKLDESASKKPKSAVDTSKSSSSKKYVPELEKYWKAVREDPTDFTGWTYLLQYVDMESNVEHAREAYDAFLARYPYCYGYWRKYADFEKRKGSREHCEQVFVSGLSAIPLSVDLWLHYLNYFRTTYPEDEVGIRSLYDKAIQACGLEFRSDRLWESYIKWETDKKKLVNVTAIFDKLLATPTQNYLTHFEKFQDHVMKHSPRKILSVDDFLNLRREVLQILKQYDSPLIGIPGGDDAPPGEEEPSDEKEIKHTNEETAALRDKIIAMRRKVHKATAEAVTRREKYEEGIKRPYFHVKPLERCQLENWRSYLEFEIAQGDMERIIILFERCLIACALYEEFWLKFILFLEKQGDEYRSNLENTFKRACTIHHVKKPNLHLHWAIFEETQGNFEKAAEILSNLERNFPSLAQVAFRRINLERRRKAYPKVCELYEHYISSSAYSKMANNMVVKYARFCAKVLLDIDKGIKVLEKAMEKDKDCPRLYFQIIDLCMQRTPLNVNEVVSYLDKFLSKDNAEAEQKVMIAQHKVEFLEDFASDASAVQKAHNEYLQYVKIVKDNRKKAEEAKLKTEAKSLEPPPTSSFSSSSSSSSSKHSTSKSAPNSAPPLPQAMPPAPGPYGHSNHAPPYGAPPMGPYAGGQYPAHPPAPGPYGQGSFNPPYNQGDPNFSNYQNWGYSQPGYGAYPNQGWANTGGGGGGGGGPGFNY</sequence>
<dbReference type="InterPro" id="IPR003107">
    <property type="entry name" value="HAT"/>
</dbReference>
<dbReference type="SMART" id="SM00386">
    <property type="entry name" value="HAT"/>
    <property type="match status" value="6"/>
</dbReference>
<feature type="region of interest" description="Disordered" evidence="10">
    <location>
        <begin position="1"/>
        <end position="295"/>
    </location>
</feature>
<evidence type="ECO:0000256" key="3">
    <source>
        <dbReference type="ARBA" id="ARBA00022664"/>
    </source>
</evidence>
<evidence type="ECO:0000256" key="2">
    <source>
        <dbReference type="ARBA" id="ARBA00004123"/>
    </source>
</evidence>
<evidence type="ECO:0000256" key="1">
    <source>
        <dbReference type="ARBA" id="ARBA00003777"/>
    </source>
</evidence>
<protein>
    <recommendedName>
        <fullName evidence="8">Pre-mRNA-processing factor 39</fullName>
    </recommendedName>
    <alternativeName>
        <fullName evidence="9">PRP39 homolog</fullName>
    </alternativeName>
</protein>
<proteinExistence type="inferred from homology"/>
<dbReference type="Proteomes" id="UP001152759">
    <property type="component" value="Chromosome 6"/>
</dbReference>
<organism evidence="11 12">
    <name type="scientific">Bemisia tabaci</name>
    <name type="common">Sweetpotato whitefly</name>
    <name type="synonym">Aleurodes tabaci</name>
    <dbReference type="NCBI Taxonomy" id="7038"/>
    <lineage>
        <taxon>Eukaryota</taxon>
        <taxon>Metazoa</taxon>
        <taxon>Ecdysozoa</taxon>
        <taxon>Arthropoda</taxon>
        <taxon>Hexapoda</taxon>
        <taxon>Insecta</taxon>
        <taxon>Pterygota</taxon>
        <taxon>Neoptera</taxon>
        <taxon>Paraneoptera</taxon>
        <taxon>Hemiptera</taxon>
        <taxon>Sternorrhyncha</taxon>
        <taxon>Aleyrodoidea</taxon>
        <taxon>Aleyrodidae</taxon>
        <taxon>Aleyrodinae</taxon>
        <taxon>Bemisia</taxon>
    </lineage>
</organism>
<evidence type="ECO:0000256" key="10">
    <source>
        <dbReference type="SAM" id="MobiDB-lite"/>
    </source>
</evidence>
<dbReference type="InterPro" id="IPR059164">
    <property type="entry name" value="HAT_PRP39_C"/>
</dbReference>
<dbReference type="PANTHER" id="PTHR17204">
    <property type="entry name" value="PRE-MRNA PROCESSING PROTEIN PRP39-RELATED"/>
    <property type="match status" value="1"/>
</dbReference>
<feature type="compositionally biased region" description="Acidic residues" evidence="10">
    <location>
        <begin position="107"/>
        <end position="123"/>
    </location>
</feature>
<keyword evidence="6" id="KW-0539">Nucleus</keyword>
<evidence type="ECO:0000256" key="7">
    <source>
        <dbReference type="ARBA" id="ARBA00038019"/>
    </source>
</evidence>
<dbReference type="PANTHER" id="PTHR17204:SF5">
    <property type="entry name" value="PRE-MRNA-PROCESSING FACTOR 39"/>
    <property type="match status" value="1"/>
</dbReference>
<dbReference type="GO" id="GO:0000395">
    <property type="term" value="P:mRNA 5'-splice site recognition"/>
    <property type="evidence" value="ECO:0007669"/>
    <property type="project" value="TreeGrafter"/>
</dbReference>
<accession>A0A9P0AFF6</accession>
<feature type="region of interest" description="Disordered" evidence="10">
    <location>
        <begin position="842"/>
        <end position="977"/>
    </location>
</feature>
<evidence type="ECO:0000256" key="8">
    <source>
        <dbReference type="ARBA" id="ARBA00067962"/>
    </source>
</evidence>
<evidence type="ECO:0000256" key="4">
    <source>
        <dbReference type="ARBA" id="ARBA00022737"/>
    </source>
</evidence>
<dbReference type="InterPro" id="IPR011990">
    <property type="entry name" value="TPR-like_helical_dom_sf"/>
</dbReference>
<feature type="compositionally biased region" description="Acidic residues" evidence="10">
    <location>
        <begin position="19"/>
        <end position="29"/>
    </location>
</feature>
<keyword evidence="12" id="KW-1185">Reference proteome</keyword>
<keyword evidence="4" id="KW-0677">Repeat</keyword>
<feature type="compositionally biased region" description="Basic and acidic residues" evidence="10">
    <location>
        <begin position="1"/>
        <end position="10"/>
    </location>
</feature>
<dbReference type="GO" id="GO:0000243">
    <property type="term" value="C:commitment complex"/>
    <property type="evidence" value="ECO:0007669"/>
    <property type="project" value="TreeGrafter"/>
</dbReference>
<dbReference type="FunFam" id="1.25.40.10:FF:000063">
    <property type="entry name" value="Pre-mRNA processing factor 39"/>
    <property type="match status" value="1"/>
</dbReference>
<dbReference type="GO" id="GO:0005685">
    <property type="term" value="C:U1 snRNP"/>
    <property type="evidence" value="ECO:0007669"/>
    <property type="project" value="TreeGrafter"/>
</dbReference>
<feature type="region of interest" description="Disordered" evidence="10">
    <location>
        <begin position="505"/>
        <end position="525"/>
    </location>
</feature>
<keyword evidence="5" id="KW-0508">mRNA splicing</keyword>
<evidence type="ECO:0000256" key="5">
    <source>
        <dbReference type="ARBA" id="ARBA00023187"/>
    </source>
</evidence>
<feature type="compositionally biased region" description="Acidic residues" evidence="10">
    <location>
        <begin position="171"/>
        <end position="184"/>
    </location>
</feature>
<gene>
    <name evidence="11" type="ORF">BEMITA_LOCUS10261</name>
</gene>
<dbReference type="GO" id="GO:0071004">
    <property type="term" value="C:U2-type prespliceosome"/>
    <property type="evidence" value="ECO:0007669"/>
    <property type="project" value="TreeGrafter"/>
</dbReference>
<feature type="compositionally biased region" description="Basic and acidic residues" evidence="10">
    <location>
        <begin position="74"/>
        <end position="91"/>
    </location>
</feature>
<dbReference type="SUPFAM" id="SSF48452">
    <property type="entry name" value="TPR-like"/>
    <property type="match status" value="2"/>
</dbReference>
<feature type="compositionally biased region" description="Polar residues" evidence="10">
    <location>
        <begin position="927"/>
        <end position="947"/>
    </location>
</feature>
<comment type="subcellular location">
    <subcellularLocation>
        <location evidence="2">Nucleus</location>
    </subcellularLocation>
</comment>
<dbReference type="Gene3D" id="1.25.40.10">
    <property type="entry name" value="Tetratricopeptide repeat domain"/>
    <property type="match status" value="2"/>
</dbReference>
<evidence type="ECO:0000256" key="6">
    <source>
        <dbReference type="ARBA" id="ARBA00023242"/>
    </source>
</evidence>
<dbReference type="EMBL" id="OU963867">
    <property type="protein sequence ID" value="CAH0391663.1"/>
    <property type="molecule type" value="Genomic_DNA"/>
</dbReference>
<feature type="compositionally biased region" description="Acidic residues" evidence="10">
    <location>
        <begin position="206"/>
        <end position="215"/>
    </location>
</feature>
<keyword evidence="3" id="KW-0507">mRNA processing</keyword>
<dbReference type="Pfam" id="PF23240">
    <property type="entry name" value="HAT_PRP39_N"/>
    <property type="match status" value="1"/>
</dbReference>